<proteinExistence type="predicted"/>
<dbReference type="EMBL" id="CP080776">
    <property type="protein sequence ID" value="UWP96555.1"/>
    <property type="molecule type" value="Genomic_DNA"/>
</dbReference>
<dbReference type="GO" id="GO:0016747">
    <property type="term" value="F:acyltransferase activity, transferring groups other than amino-acyl groups"/>
    <property type="evidence" value="ECO:0007669"/>
    <property type="project" value="InterPro"/>
</dbReference>
<dbReference type="Gene3D" id="3.40.630.30">
    <property type="match status" value="1"/>
</dbReference>
<dbReference type="PANTHER" id="PTHR43792">
    <property type="entry name" value="GNAT FAMILY, PUTATIVE (AFU_ORTHOLOGUE AFUA_3G00765)-RELATED-RELATED"/>
    <property type="match status" value="1"/>
</dbReference>
<sequence>MTRLVTRRLMMRRTEPADLEALHALVSHHDVVKMTATWPWPAERDHTRARCVPSDPQLGMVGQVFHKGELVGSMGIALRDGQLPEMGYMFAPAHWGRGFATEMGQALIAHCWQRYDWTEISACVFGDNPASGRVLEKLGFVATGPCRGYCRARDAELPTLTYRLSRP</sequence>
<dbReference type="InterPro" id="IPR051531">
    <property type="entry name" value="N-acetyltransferase"/>
</dbReference>
<dbReference type="AlphaFoldDB" id="A0A9Q9LUP2"/>
<dbReference type="PROSITE" id="PS51186">
    <property type="entry name" value="GNAT"/>
    <property type="match status" value="1"/>
</dbReference>
<evidence type="ECO:0000313" key="3">
    <source>
        <dbReference type="Proteomes" id="UP001057991"/>
    </source>
</evidence>
<dbReference type="InterPro" id="IPR000182">
    <property type="entry name" value="GNAT_dom"/>
</dbReference>
<accession>A0A9Q9LUP2</accession>
<organism evidence="2 3">
    <name type="scientific">Aliiroseovarius crassostreae</name>
    <dbReference type="NCBI Taxonomy" id="154981"/>
    <lineage>
        <taxon>Bacteria</taxon>
        <taxon>Pseudomonadati</taxon>
        <taxon>Pseudomonadota</taxon>
        <taxon>Alphaproteobacteria</taxon>
        <taxon>Rhodobacterales</taxon>
        <taxon>Paracoccaceae</taxon>
        <taxon>Aliiroseovarius</taxon>
    </lineage>
</organism>
<protein>
    <submittedName>
        <fullName evidence="2">GNAT family N-acetyltransferase</fullName>
    </submittedName>
</protein>
<dbReference type="InterPro" id="IPR016181">
    <property type="entry name" value="Acyl_CoA_acyltransferase"/>
</dbReference>
<evidence type="ECO:0000313" key="2">
    <source>
        <dbReference type="EMBL" id="UWP96555.1"/>
    </source>
</evidence>
<dbReference type="Proteomes" id="UP001057991">
    <property type="component" value="Chromosome"/>
</dbReference>
<dbReference type="SUPFAM" id="SSF55729">
    <property type="entry name" value="Acyl-CoA N-acyltransferases (Nat)"/>
    <property type="match status" value="1"/>
</dbReference>
<feature type="domain" description="N-acetyltransferase" evidence="1">
    <location>
        <begin position="9"/>
        <end position="167"/>
    </location>
</feature>
<evidence type="ECO:0000259" key="1">
    <source>
        <dbReference type="PROSITE" id="PS51186"/>
    </source>
</evidence>
<dbReference type="RefSeq" id="WP_259806648.1">
    <property type="nucleotide sequence ID" value="NZ_CP080776.1"/>
</dbReference>
<name>A0A9Q9LUP2_9RHOB</name>
<dbReference type="Pfam" id="PF13302">
    <property type="entry name" value="Acetyltransf_3"/>
    <property type="match status" value="1"/>
</dbReference>
<gene>
    <name evidence="2" type="ORF">K3X48_06160</name>
</gene>
<reference evidence="2" key="1">
    <citation type="submission" date="2021-08" db="EMBL/GenBank/DDBJ databases">
        <authorList>
            <person name="Nwanade C."/>
            <person name="Wang M."/>
            <person name="Masoudi A."/>
            <person name="Yu Z."/>
            <person name="Liu J."/>
        </authorList>
    </citation>
    <scope>NUCLEOTIDE SEQUENCE</scope>
    <source>
        <strain evidence="2">S056</strain>
    </source>
</reference>